<dbReference type="RefSeq" id="WP_113365337.1">
    <property type="nucleotide sequence ID" value="NZ_CP043498.1"/>
</dbReference>
<dbReference type="Gene3D" id="3.40.50.2300">
    <property type="match status" value="1"/>
</dbReference>
<evidence type="ECO:0000259" key="2">
    <source>
        <dbReference type="PROSITE" id="PS50110"/>
    </source>
</evidence>
<dbReference type="Proteomes" id="UP000326881">
    <property type="component" value="Chromosome"/>
</dbReference>
<keyword evidence="4" id="KW-1185">Reference proteome</keyword>
<dbReference type="SMART" id="SM00448">
    <property type="entry name" value="REC"/>
    <property type="match status" value="1"/>
</dbReference>
<evidence type="ECO:0000256" key="1">
    <source>
        <dbReference type="PROSITE-ProRule" id="PRU00169"/>
    </source>
</evidence>
<feature type="domain" description="Response regulatory" evidence="2">
    <location>
        <begin position="8"/>
        <end position="127"/>
    </location>
</feature>
<dbReference type="PROSITE" id="PS50110">
    <property type="entry name" value="RESPONSE_REGULATORY"/>
    <property type="match status" value="1"/>
</dbReference>
<dbReference type="EMBL" id="CP043498">
    <property type="protein sequence ID" value="QFY59039.1"/>
    <property type="molecule type" value="Genomic_DNA"/>
</dbReference>
<dbReference type="InterPro" id="IPR052893">
    <property type="entry name" value="TCS_response_regulator"/>
</dbReference>
<accession>A0A5Q0C5Z3</accession>
<dbReference type="SUPFAM" id="SSF52172">
    <property type="entry name" value="CheY-like"/>
    <property type="match status" value="1"/>
</dbReference>
<protein>
    <submittedName>
        <fullName evidence="3">Response regulator</fullName>
    </submittedName>
</protein>
<proteinExistence type="predicted"/>
<dbReference type="AlphaFoldDB" id="A0A5Q0C5Z3"/>
<dbReference type="PANTHER" id="PTHR44520:SF2">
    <property type="entry name" value="RESPONSE REGULATOR RCP1"/>
    <property type="match status" value="1"/>
</dbReference>
<name>A0A5Q0C5Z3_9HYPH</name>
<dbReference type="PANTHER" id="PTHR44520">
    <property type="entry name" value="RESPONSE REGULATOR RCP1-RELATED"/>
    <property type="match status" value="1"/>
</dbReference>
<evidence type="ECO:0000313" key="4">
    <source>
        <dbReference type="Proteomes" id="UP000326881"/>
    </source>
</evidence>
<gene>
    <name evidence="3" type="ORF">FZ934_00390</name>
</gene>
<dbReference type="Pfam" id="PF00072">
    <property type="entry name" value="Response_reg"/>
    <property type="match status" value="1"/>
</dbReference>
<dbReference type="CDD" id="cd17557">
    <property type="entry name" value="REC_Rcp-like"/>
    <property type="match status" value="1"/>
</dbReference>
<sequence>MPQRETQPILIVEDSEDDFEATIRAFKRANLKNPVHWASSGYEALELLEKMPRPGLILLDLNMPGLDGRKTLEMIKSNDTWRKIPVVILTTSDDERDIEGCYALGANTYVQKPVDLDGLFAAIQRLKEYWFEIAILPLEG</sequence>
<dbReference type="InterPro" id="IPR001789">
    <property type="entry name" value="Sig_transdc_resp-reg_receiver"/>
</dbReference>
<feature type="modified residue" description="4-aspartylphosphate" evidence="1">
    <location>
        <position position="60"/>
    </location>
</feature>
<reference evidence="3 4" key="1">
    <citation type="submission" date="2019-08" db="EMBL/GenBank/DDBJ databases">
        <title>Prosopis cineraria nodule microbiome.</title>
        <authorList>
            <person name="Ali R."/>
            <person name="Chaluvadi S.R."/>
            <person name="Wang X."/>
        </authorList>
    </citation>
    <scope>NUCLEOTIDE SEQUENCE [LARGE SCALE GENOMIC DNA]</scope>
    <source>
        <strain evidence="3 4">BG7</strain>
    </source>
</reference>
<dbReference type="GO" id="GO:0000160">
    <property type="term" value="P:phosphorelay signal transduction system"/>
    <property type="evidence" value="ECO:0007669"/>
    <property type="project" value="InterPro"/>
</dbReference>
<keyword evidence="1" id="KW-0597">Phosphoprotein</keyword>
<organism evidence="3 4">
    <name type="scientific">Rhizobium grahamii</name>
    <dbReference type="NCBI Taxonomy" id="1120045"/>
    <lineage>
        <taxon>Bacteria</taxon>
        <taxon>Pseudomonadati</taxon>
        <taxon>Pseudomonadota</taxon>
        <taxon>Alphaproteobacteria</taxon>
        <taxon>Hyphomicrobiales</taxon>
        <taxon>Rhizobiaceae</taxon>
        <taxon>Rhizobium/Agrobacterium group</taxon>
        <taxon>Rhizobium</taxon>
    </lineage>
</organism>
<dbReference type="OrthoDB" id="9793549at2"/>
<evidence type="ECO:0000313" key="3">
    <source>
        <dbReference type="EMBL" id="QFY59039.1"/>
    </source>
</evidence>
<dbReference type="InterPro" id="IPR011006">
    <property type="entry name" value="CheY-like_superfamily"/>
</dbReference>
<dbReference type="KEGG" id="rgr:FZ934_00390"/>